<evidence type="ECO:0000313" key="2">
    <source>
        <dbReference type="EMBL" id="RSM04759.1"/>
    </source>
</evidence>
<name>A0A428TS88_9HYPO</name>
<evidence type="ECO:0000313" key="3">
    <source>
        <dbReference type="Proteomes" id="UP000288429"/>
    </source>
</evidence>
<sequence>MASISSDEFEGDDFSNDLFSDLAPLLTLFGEQVTKQFLGMSMGWADNVLLVMGPLGIITTVVSAIRVSRGKRLKALVGSTRKPFSC</sequence>
<gene>
    <name evidence="2" type="ORF">CDV31_009926</name>
</gene>
<comment type="caution">
    <text evidence="2">The sequence shown here is derived from an EMBL/GenBank/DDBJ whole genome shotgun (WGS) entry which is preliminary data.</text>
</comment>
<protein>
    <submittedName>
        <fullName evidence="2">Uncharacterized protein</fullName>
    </submittedName>
</protein>
<feature type="transmembrane region" description="Helical" evidence="1">
    <location>
        <begin position="48"/>
        <end position="67"/>
    </location>
</feature>
<proteinExistence type="predicted"/>
<reference evidence="2 3" key="1">
    <citation type="submission" date="2017-06" db="EMBL/GenBank/DDBJ databases">
        <title>Cmopartive genomic analysis of Ambrosia Fusariam Clade fungi.</title>
        <authorList>
            <person name="Stajich J.E."/>
            <person name="Carrillo J."/>
            <person name="Kijimoto T."/>
            <person name="Eskalen A."/>
            <person name="O'Donnell K."/>
            <person name="Kasson M."/>
        </authorList>
    </citation>
    <scope>NUCLEOTIDE SEQUENCE [LARGE SCALE GENOMIC DNA]</scope>
    <source>
        <strain evidence="2 3">NRRL 20438</strain>
    </source>
</reference>
<organism evidence="2 3">
    <name type="scientific">Fusarium ambrosium</name>
    <dbReference type="NCBI Taxonomy" id="131363"/>
    <lineage>
        <taxon>Eukaryota</taxon>
        <taxon>Fungi</taxon>
        <taxon>Dikarya</taxon>
        <taxon>Ascomycota</taxon>
        <taxon>Pezizomycotina</taxon>
        <taxon>Sordariomycetes</taxon>
        <taxon>Hypocreomycetidae</taxon>
        <taxon>Hypocreales</taxon>
        <taxon>Nectriaceae</taxon>
        <taxon>Fusarium</taxon>
        <taxon>Fusarium solani species complex</taxon>
    </lineage>
</organism>
<keyword evidence="1" id="KW-1133">Transmembrane helix</keyword>
<keyword evidence="3" id="KW-1185">Reference proteome</keyword>
<dbReference type="EMBL" id="NIZV01000147">
    <property type="protein sequence ID" value="RSM04759.1"/>
    <property type="molecule type" value="Genomic_DNA"/>
</dbReference>
<accession>A0A428TS88</accession>
<keyword evidence="1" id="KW-0812">Transmembrane</keyword>
<evidence type="ECO:0000256" key="1">
    <source>
        <dbReference type="SAM" id="Phobius"/>
    </source>
</evidence>
<dbReference type="AlphaFoldDB" id="A0A428TS88"/>
<dbReference type="Proteomes" id="UP000288429">
    <property type="component" value="Unassembled WGS sequence"/>
</dbReference>
<keyword evidence="1" id="KW-0472">Membrane</keyword>